<dbReference type="Gene3D" id="3.40.50.1100">
    <property type="match status" value="1"/>
</dbReference>
<keyword evidence="3" id="KW-0456">Lyase</keyword>
<gene>
    <name evidence="7" type="ORF">OCTVUL_1B000968</name>
</gene>
<evidence type="ECO:0000256" key="1">
    <source>
        <dbReference type="ARBA" id="ARBA00001933"/>
    </source>
</evidence>
<dbReference type="SUPFAM" id="SSF53686">
    <property type="entry name" value="Tryptophan synthase beta subunit-like PLP-dependent enzymes"/>
    <property type="match status" value="1"/>
</dbReference>
<dbReference type="Pfam" id="PF00291">
    <property type="entry name" value="PALP"/>
    <property type="match status" value="1"/>
</dbReference>
<name>A0AA36B393_OCTVU</name>
<evidence type="ECO:0000256" key="4">
    <source>
        <dbReference type="ARBA" id="ARBA00041766"/>
    </source>
</evidence>
<dbReference type="InterPro" id="IPR036052">
    <property type="entry name" value="TrpB-like_PALP_sf"/>
</dbReference>
<dbReference type="PANTHER" id="PTHR48078">
    <property type="entry name" value="THREONINE DEHYDRATASE, MITOCHONDRIAL-RELATED"/>
    <property type="match status" value="1"/>
</dbReference>
<evidence type="ECO:0000256" key="5">
    <source>
        <dbReference type="ARBA" id="ARBA00042605"/>
    </source>
</evidence>
<sequence length="163" mass="17631">MYNMGDCDAKRSGVESESCASYSAALANGKPIFTPPNSTLADGLAVPIVGFNAFATAKNIVDEVITVSENYIALSILRLVEQEKAVVEGAGVVGLAALLQGKQEELKGKTIKEIFHERAWLASNMFAVKVKIIAETKGPSHTKELKDLLALYYDEVFWGNNVH</sequence>
<keyword evidence="8" id="KW-1185">Reference proteome</keyword>
<evidence type="ECO:0000313" key="7">
    <source>
        <dbReference type="EMBL" id="CAI9725822.1"/>
    </source>
</evidence>
<reference evidence="7" key="1">
    <citation type="submission" date="2023-08" db="EMBL/GenBank/DDBJ databases">
        <authorList>
            <person name="Alioto T."/>
            <person name="Alioto T."/>
            <person name="Gomez Garrido J."/>
        </authorList>
    </citation>
    <scope>NUCLEOTIDE SEQUENCE</scope>
</reference>
<feature type="domain" description="Tryptophan synthase beta chain-like PALP" evidence="6">
    <location>
        <begin position="10"/>
        <end position="110"/>
    </location>
</feature>
<dbReference type="GO" id="GO:0006567">
    <property type="term" value="P:L-threonine catabolic process"/>
    <property type="evidence" value="ECO:0007669"/>
    <property type="project" value="TreeGrafter"/>
</dbReference>
<comment type="cofactor">
    <cofactor evidence="1">
        <name>pyridoxal 5'-phosphate</name>
        <dbReference type="ChEBI" id="CHEBI:597326"/>
    </cofactor>
</comment>
<dbReference type="InterPro" id="IPR050147">
    <property type="entry name" value="Ser/Thr_Dehydratase"/>
</dbReference>
<keyword evidence="2" id="KW-0663">Pyridoxal phosphate</keyword>
<evidence type="ECO:0000313" key="8">
    <source>
        <dbReference type="Proteomes" id="UP001162480"/>
    </source>
</evidence>
<dbReference type="GO" id="GO:0006565">
    <property type="term" value="P:L-serine catabolic process"/>
    <property type="evidence" value="ECO:0007669"/>
    <property type="project" value="TreeGrafter"/>
</dbReference>
<organism evidence="7 8">
    <name type="scientific">Octopus vulgaris</name>
    <name type="common">Common octopus</name>
    <dbReference type="NCBI Taxonomy" id="6645"/>
    <lineage>
        <taxon>Eukaryota</taxon>
        <taxon>Metazoa</taxon>
        <taxon>Spiralia</taxon>
        <taxon>Lophotrochozoa</taxon>
        <taxon>Mollusca</taxon>
        <taxon>Cephalopoda</taxon>
        <taxon>Coleoidea</taxon>
        <taxon>Octopodiformes</taxon>
        <taxon>Octopoda</taxon>
        <taxon>Incirrata</taxon>
        <taxon>Octopodidae</taxon>
        <taxon>Octopus</taxon>
    </lineage>
</organism>
<dbReference type="GO" id="GO:0004794">
    <property type="term" value="F:threonine deaminase activity"/>
    <property type="evidence" value="ECO:0007669"/>
    <property type="project" value="TreeGrafter"/>
</dbReference>
<dbReference type="GO" id="GO:0003941">
    <property type="term" value="F:L-serine ammonia-lyase activity"/>
    <property type="evidence" value="ECO:0007669"/>
    <property type="project" value="TreeGrafter"/>
</dbReference>
<dbReference type="AlphaFoldDB" id="A0AA36B393"/>
<dbReference type="EMBL" id="OX597820">
    <property type="protein sequence ID" value="CAI9725822.1"/>
    <property type="molecule type" value="Genomic_DNA"/>
</dbReference>
<evidence type="ECO:0000256" key="3">
    <source>
        <dbReference type="ARBA" id="ARBA00023239"/>
    </source>
</evidence>
<proteinExistence type="predicted"/>
<evidence type="ECO:0000256" key="2">
    <source>
        <dbReference type="ARBA" id="ARBA00022898"/>
    </source>
</evidence>
<accession>A0AA36B393</accession>
<dbReference type="GO" id="GO:0009097">
    <property type="term" value="P:isoleucine biosynthetic process"/>
    <property type="evidence" value="ECO:0007669"/>
    <property type="project" value="TreeGrafter"/>
</dbReference>
<protein>
    <recommendedName>
        <fullName evidence="4">L-serine deaminase</fullName>
    </recommendedName>
    <alternativeName>
        <fullName evidence="5">L-threonine dehydratase</fullName>
    </alternativeName>
</protein>
<dbReference type="InterPro" id="IPR001926">
    <property type="entry name" value="TrpB-like_PALP"/>
</dbReference>
<dbReference type="Proteomes" id="UP001162480">
    <property type="component" value="Chromosome 7"/>
</dbReference>
<dbReference type="PANTHER" id="PTHR48078:SF19">
    <property type="entry name" value="ACT DOMAIN-CONTAINING PROTEIN"/>
    <property type="match status" value="1"/>
</dbReference>
<evidence type="ECO:0000259" key="6">
    <source>
        <dbReference type="Pfam" id="PF00291"/>
    </source>
</evidence>